<reference evidence="2 3" key="1">
    <citation type="journal article" date="2016" name="Nat. Commun.">
        <title>Thousands of microbial genomes shed light on interconnected biogeochemical processes in an aquifer system.</title>
        <authorList>
            <person name="Anantharaman K."/>
            <person name="Brown C.T."/>
            <person name="Hug L.A."/>
            <person name="Sharon I."/>
            <person name="Castelle C.J."/>
            <person name="Probst A.J."/>
            <person name="Thomas B.C."/>
            <person name="Singh A."/>
            <person name="Wilkins M.J."/>
            <person name="Karaoz U."/>
            <person name="Brodie E.L."/>
            <person name="Williams K.H."/>
            <person name="Hubbard S.S."/>
            <person name="Banfield J.F."/>
        </authorList>
    </citation>
    <scope>NUCLEOTIDE SEQUENCE [LARGE SCALE GENOMIC DNA]</scope>
</reference>
<dbReference type="EMBL" id="MHRT01000005">
    <property type="protein sequence ID" value="OHA29238.1"/>
    <property type="molecule type" value="Genomic_DNA"/>
</dbReference>
<dbReference type="Proteomes" id="UP000178089">
    <property type="component" value="Unassembled WGS sequence"/>
</dbReference>
<comment type="similarity">
    <text evidence="1">Belongs to the UPF0235 family.</text>
</comment>
<gene>
    <name evidence="2" type="ORF">A3F51_01330</name>
</gene>
<sequence>MLIKVRVTVGARAEKVVKKTDDLYVVSVKEKAEQNEANKRVLEIFRKLYPRKSVRIVKGHHSPSKIVEVG</sequence>
<dbReference type="STRING" id="1802315.A3F51_01330"/>
<evidence type="ECO:0000313" key="3">
    <source>
        <dbReference type="Proteomes" id="UP000178089"/>
    </source>
</evidence>
<accession>A0A1G2MZI4</accession>
<evidence type="ECO:0000313" key="2">
    <source>
        <dbReference type="EMBL" id="OHA29238.1"/>
    </source>
</evidence>
<protein>
    <recommendedName>
        <fullName evidence="4">YggU family protein</fullName>
    </recommendedName>
</protein>
<dbReference type="NCBIfam" id="TIGR00251">
    <property type="entry name" value="DUF167 family protein"/>
    <property type="match status" value="1"/>
</dbReference>
<dbReference type="Pfam" id="PF02594">
    <property type="entry name" value="DUF167"/>
    <property type="match status" value="1"/>
</dbReference>
<name>A0A1G2MZI4_9BACT</name>
<dbReference type="AlphaFoldDB" id="A0A1G2MZI4"/>
<evidence type="ECO:0000256" key="1">
    <source>
        <dbReference type="ARBA" id="ARBA00010364"/>
    </source>
</evidence>
<dbReference type="SUPFAM" id="SSF69786">
    <property type="entry name" value="YggU-like"/>
    <property type="match status" value="1"/>
</dbReference>
<organism evidence="2 3">
    <name type="scientific">Candidatus Taylorbacteria bacterium RIFCSPHIGHO2_12_FULL_45_16</name>
    <dbReference type="NCBI Taxonomy" id="1802315"/>
    <lineage>
        <taxon>Bacteria</taxon>
        <taxon>Candidatus Tayloriibacteriota</taxon>
    </lineage>
</organism>
<comment type="caution">
    <text evidence="2">The sequence shown here is derived from an EMBL/GenBank/DDBJ whole genome shotgun (WGS) entry which is preliminary data.</text>
</comment>
<dbReference type="SMART" id="SM01152">
    <property type="entry name" value="DUF167"/>
    <property type="match status" value="1"/>
</dbReference>
<dbReference type="InterPro" id="IPR036591">
    <property type="entry name" value="YggU-like_sf"/>
</dbReference>
<proteinExistence type="inferred from homology"/>
<evidence type="ECO:0008006" key="4">
    <source>
        <dbReference type="Google" id="ProtNLM"/>
    </source>
</evidence>
<dbReference type="Gene3D" id="3.30.1200.10">
    <property type="entry name" value="YggU-like"/>
    <property type="match status" value="1"/>
</dbReference>
<dbReference type="InterPro" id="IPR003746">
    <property type="entry name" value="DUF167"/>
</dbReference>